<dbReference type="EMBL" id="JBHMAX010000010">
    <property type="protein sequence ID" value="MFB9731364.1"/>
    <property type="molecule type" value="Genomic_DNA"/>
</dbReference>
<dbReference type="Proteomes" id="UP001589613">
    <property type="component" value="Unassembled WGS sequence"/>
</dbReference>
<feature type="compositionally biased region" description="Acidic residues" evidence="1">
    <location>
        <begin position="69"/>
        <end position="88"/>
    </location>
</feature>
<feature type="compositionally biased region" description="Acidic residues" evidence="1">
    <location>
        <begin position="96"/>
        <end position="111"/>
    </location>
</feature>
<sequence>MGIVPGTEPGPYEEEPLLAEEPLPPGKEERVETVDEIEQSVRASGSAEARAAEEAADAVEGEGQHEEGEEKTEDGEPADGPGDPEETGDAASGADADADPTDDGEGTDVPD</sequence>
<feature type="region of interest" description="Disordered" evidence="1">
    <location>
        <begin position="1"/>
        <end position="111"/>
    </location>
</feature>
<keyword evidence="3" id="KW-1185">Reference proteome</keyword>
<name>A0ABV5V0P0_9MICO</name>
<feature type="compositionally biased region" description="Low complexity" evidence="1">
    <location>
        <begin position="40"/>
        <end position="49"/>
    </location>
</feature>
<proteinExistence type="predicted"/>
<feature type="compositionally biased region" description="Low complexity" evidence="1">
    <location>
        <begin position="1"/>
        <end position="10"/>
    </location>
</feature>
<comment type="caution">
    <text evidence="2">The sequence shown here is derived from an EMBL/GenBank/DDBJ whole genome shotgun (WGS) entry which is preliminary data.</text>
</comment>
<protein>
    <submittedName>
        <fullName evidence="2">Uncharacterized protein</fullName>
    </submittedName>
</protein>
<evidence type="ECO:0000256" key="1">
    <source>
        <dbReference type="SAM" id="MobiDB-lite"/>
    </source>
</evidence>
<organism evidence="2 3">
    <name type="scientific">Ornithinimicrobium kibberense</name>
    <dbReference type="NCBI Taxonomy" id="282060"/>
    <lineage>
        <taxon>Bacteria</taxon>
        <taxon>Bacillati</taxon>
        <taxon>Actinomycetota</taxon>
        <taxon>Actinomycetes</taxon>
        <taxon>Micrococcales</taxon>
        <taxon>Ornithinimicrobiaceae</taxon>
        <taxon>Ornithinimicrobium</taxon>
    </lineage>
</organism>
<dbReference type="RefSeq" id="WP_141337231.1">
    <property type="nucleotide sequence ID" value="NZ_JBHMAX010000010.1"/>
</dbReference>
<reference evidence="2 3" key="1">
    <citation type="submission" date="2024-09" db="EMBL/GenBank/DDBJ databases">
        <authorList>
            <person name="Sun Q."/>
            <person name="Mori K."/>
        </authorList>
    </citation>
    <scope>NUCLEOTIDE SEQUENCE [LARGE SCALE GENOMIC DNA]</scope>
    <source>
        <strain evidence="2 3">JCM 12763</strain>
    </source>
</reference>
<evidence type="ECO:0000313" key="3">
    <source>
        <dbReference type="Proteomes" id="UP001589613"/>
    </source>
</evidence>
<accession>A0ABV5V0P0</accession>
<gene>
    <name evidence="2" type="ORF">ACFFN0_04840</name>
</gene>
<evidence type="ECO:0000313" key="2">
    <source>
        <dbReference type="EMBL" id="MFB9731364.1"/>
    </source>
</evidence>